<accession>A0A9P5N2H4</accession>
<evidence type="ECO:0000256" key="2">
    <source>
        <dbReference type="PROSITE-ProRule" id="PRU00176"/>
    </source>
</evidence>
<gene>
    <name evidence="5" type="ORF">DFH94DRAFT_245243</name>
</gene>
<dbReference type="PANTHER" id="PTHR23236:SF12">
    <property type="entry name" value="EUKARYOTIC INITIATION FACTOR 4B-RELATED"/>
    <property type="match status" value="1"/>
</dbReference>
<proteinExistence type="predicted"/>
<comment type="caution">
    <text evidence="5">The sequence shown here is derived from an EMBL/GenBank/DDBJ whole genome shotgun (WGS) entry which is preliminary data.</text>
</comment>
<name>A0A9P5N2H4_9AGAM</name>
<evidence type="ECO:0000256" key="1">
    <source>
        <dbReference type="ARBA" id="ARBA00022884"/>
    </source>
</evidence>
<dbReference type="SMART" id="SM00360">
    <property type="entry name" value="RRM"/>
    <property type="match status" value="2"/>
</dbReference>
<dbReference type="PANTHER" id="PTHR23236">
    <property type="entry name" value="EUKARYOTIC TRANSLATION INITIATION FACTOR 4B/4H"/>
    <property type="match status" value="1"/>
</dbReference>
<feature type="region of interest" description="Disordered" evidence="3">
    <location>
        <begin position="1"/>
        <end position="73"/>
    </location>
</feature>
<protein>
    <recommendedName>
        <fullName evidence="4">RRM domain-containing protein</fullName>
    </recommendedName>
</protein>
<feature type="compositionally biased region" description="Basic and acidic residues" evidence="3">
    <location>
        <begin position="318"/>
        <end position="328"/>
    </location>
</feature>
<reference evidence="5" key="1">
    <citation type="submission" date="2019-10" db="EMBL/GenBank/DDBJ databases">
        <authorList>
            <consortium name="DOE Joint Genome Institute"/>
            <person name="Kuo A."/>
            <person name="Miyauchi S."/>
            <person name="Kiss E."/>
            <person name="Drula E."/>
            <person name="Kohler A."/>
            <person name="Sanchez-Garcia M."/>
            <person name="Andreopoulos B."/>
            <person name="Barry K.W."/>
            <person name="Bonito G."/>
            <person name="Buee M."/>
            <person name="Carver A."/>
            <person name="Chen C."/>
            <person name="Cichocki N."/>
            <person name="Clum A."/>
            <person name="Culley D."/>
            <person name="Crous P.W."/>
            <person name="Fauchery L."/>
            <person name="Girlanda M."/>
            <person name="Hayes R."/>
            <person name="Keri Z."/>
            <person name="LaButti K."/>
            <person name="Lipzen A."/>
            <person name="Lombard V."/>
            <person name="Magnuson J."/>
            <person name="Maillard F."/>
            <person name="Morin E."/>
            <person name="Murat C."/>
            <person name="Nolan M."/>
            <person name="Ohm R."/>
            <person name="Pangilinan J."/>
            <person name="Pereira M."/>
            <person name="Perotto S."/>
            <person name="Peter M."/>
            <person name="Riley R."/>
            <person name="Sitrit Y."/>
            <person name="Stielow B."/>
            <person name="Szollosi G."/>
            <person name="Zifcakova L."/>
            <person name="Stursova M."/>
            <person name="Spatafora J.W."/>
            <person name="Tedersoo L."/>
            <person name="Vaario L.-M."/>
            <person name="Yamada A."/>
            <person name="Yan M."/>
            <person name="Wang P."/>
            <person name="Xu J."/>
            <person name="Bruns T."/>
            <person name="Baldrian P."/>
            <person name="Vilgalys R."/>
            <person name="Henrissat B."/>
            <person name="Grigoriev I.V."/>
            <person name="Hibbett D."/>
            <person name="Nagy L.G."/>
            <person name="Martin F.M."/>
        </authorList>
    </citation>
    <scope>NUCLEOTIDE SEQUENCE</scope>
    <source>
        <strain evidence="5">Prilba</strain>
    </source>
</reference>
<dbReference type="InterPro" id="IPR035979">
    <property type="entry name" value="RBD_domain_sf"/>
</dbReference>
<feature type="region of interest" description="Disordered" evidence="3">
    <location>
        <begin position="305"/>
        <end position="397"/>
    </location>
</feature>
<dbReference type="Proteomes" id="UP000759537">
    <property type="component" value="Unassembled WGS sequence"/>
</dbReference>
<dbReference type="GO" id="GO:0008143">
    <property type="term" value="F:poly(A) binding"/>
    <property type="evidence" value="ECO:0007669"/>
    <property type="project" value="TreeGrafter"/>
</dbReference>
<sequence length="415" mass="45031">MSSVSSRSTPPTSRLKRKREPSSDSSSSSEAERTEDVAVLSHAAKRKQKKALLKEAVPTGSPTTTKEGDASRPVKRENSIWVGNLCYKTTPESLRRFFDGVGEITRVHLPTKLGKVSPGDPVRRENRGFAYVDFATPEAKNAAILMTESPLEGRRLLIKDGGNFEGRPVKEGVSLDGLGTRGKGQSKFAQKVLSVQKQPPAPTLFFGNLGFETTVESIRGLLEAHRAKEAKSETVSSETANNDGAKDPWIRKIRMGTFEDSGLCKGFAFVDFTSPEHATAALIHHKNHQLDGRKLVVEYASADAVRRGGGAGHKPRKKSAEGHNEGYPHRKKRDMLEGDTANEKGHMATSITNSKLEKEKSTAAGRGNDASAKSKVNNGTRTRKSRPAPGAALALAKREQVAIVPSQGRRITFDD</sequence>
<dbReference type="Gene3D" id="3.30.70.330">
    <property type="match status" value="2"/>
</dbReference>
<dbReference type="SUPFAM" id="SSF54928">
    <property type="entry name" value="RNA-binding domain, RBD"/>
    <property type="match status" value="2"/>
</dbReference>
<evidence type="ECO:0000313" key="6">
    <source>
        <dbReference type="Proteomes" id="UP000759537"/>
    </source>
</evidence>
<keyword evidence="6" id="KW-1185">Reference proteome</keyword>
<dbReference type="Pfam" id="PF00076">
    <property type="entry name" value="RRM_1"/>
    <property type="match status" value="2"/>
</dbReference>
<feature type="domain" description="RRM" evidence="4">
    <location>
        <begin position="78"/>
        <end position="176"/>
    </location>
</feature>
<reference evidence="5" key="2">
    <citation type="journal article" date="2020" name="Nat. Commun.">
        <title>Large-scale genome sequencing of mycorrhizal fungi provides insights into the early evolution of symbiotic traits.</title>
        <authorList>
            <person name="Miyauchi S."/>
            <person name="Kiss E."/>
            <person name="Kuo A."/>
            <person name="Drula E."/>
            <person name="Kohler A."/>
            <person name="Sanchez-Garcia M."/>
            <person name="Morin E."/>
            <person name="Andreopoulos B."/>
            <person name="Barry K.W."/>
            <person name="Bonito G."/>
            <person name="Buee M."/>
            <person name="Carver A."/>
            <person name="Chen C."/>
            <person name="Cichocki N."/>
            <person name="Clum A."/>
            <person name="Culley D."/>
            <person name="Crous P.W."/>
            <person name="Fauchery L."/>
            <person name="Girlanda M."/>
            <person name="Hayes R.D."/>
            <person name="Keri Z."/>
            <person name="LaButti K."/>
            <person name="Lipzen A."/>
            <person name="Lombard V."/>
            <person name="Magnuson J."/>
            <person name="Maillard F."/>
            <person name="Murat C."/>
            <person name="Nolan M."/>
            <person name="Ohm R.A."/>
            <person name="Pangilinan J."/>
            <person name="Pereira M.F."/>
            <person name="Perotto S."/>
            <person name="Peter M."/>
            <person name="Pfister S."/>
            <person name="Riley R."/>
            <person name="Sitrit Y."/>
            <person name="Stielow J.B."/>
            <person name="Szollosi G."/>
            <person name="Zifcakova L."/>
            <person name="Stursova M."/>
            <person name="Spatafora J.W."/>
            <person name="Tedersoo L."/>
            <person name="Vaario L.M."/>
            <person name="Yamada A."/>
            <person name="Yan M."/>
            <person name="Wang P."/>
            <person name="Xu J."/>
            <person name="Bruns T."/>
            <person name="Baldrian P."/>
            <person name="Vilgalys R."/>
            <person name="Dunand C."/>
            <person name="Henrissat B."/>
            <person name="Grigoriev I.V."/>
            <person name="Hibbett D."/>
            <person name="Nagy L.G."/>
            <person name="Martin F.M."/>
        </authorList>
    </citation>
    <scope>NUCLEOTIDE SEQUENCE</scope>
    <source>
        <strain evidence="5">Prilba</strain>
    </source>
</reference>
<evidence type="ECO:0000259" key="4">
    <source>
        <dbReference type="PROSITE" id="PS50102"/>
    </source>
</evidence>
<keyword evidence="1 2" id="KW-0694">RNA-binding</keyword>
<dbReference type="OrthoDB" id="439808at2759"/>
<feature type="compositionally biased region" description="Low complexity" evidence="3">
    <location>
        <begin position="1"/>
        <end position="13"/>
    </location>
</feature>
<feature type="domain" description="RRM" evidence="4">
    <location>
        <begin position="202"/>
        <end position="302"/>
    </location>
</feature>
<dbReference type="InterPro" id="IPR000504">
    <property type="entry name" value="RRM_dom"/>
</dbReference>
<dbReference type="PROSITE" id="PS50102">
    <property type="entry name" value="RRM"/>
    <property type="match status" value="2"/>
</dbReference>
<dbReference type="InterPro" id="IPR012677">
    <property type="entry name" value="Nucleotide-bd_a/b_plait_sf"/>
</dbReference>
<dbReference type="AlphaFoldDB" id="A0A9P5N2H4"/>
<organism evidence="5 6">
    <name type="scientific">Russula ochroleuca</name>
    <dbReference type="NCBI Taxonomy" id="152965"/>
    <lineage>
        <taxon>Eukaryota</taxon>
        <taxon>Fungi</taxon>
        <taxon>Dikarya</taxon>
        <taxon>Basidiomycota</taxon>
        <taxon>Agaricomycotina</taxon>
        <taxon>Agaricomycetes</taxon>
        <taxon>Russulales</taxon>
        <taxon>Russulaceae</taxon>
        <taxon>Russula</taxon>
    </lineage>
</organism>
<evidence type="ECO:0000313" key="5">
    <source>
        <dbReference type="EMBL" id="KAF8484722.1"/>
    </source>
</evidence>
<evidence type="ECO:0000256" key="3">
    <source>
        <dbReference type="SAM" id="MobiDB-lite"/>
    </source>
</evidence>
<dbReference type="EMBL" id="WHVB01000003">
    <property type="protein sequence ID" value="KAF8484722.1"/>
    <property type="molecule type" value="Genomic_DNA"/>
</dbReference>